<reference evidence="2 3" key="1">
    <citation type="submission" date="2012-10" db="EMBL/GenBank/DDBJ databases">
        <authorList>
            <person name="Zafar N."/>
            <person name="Inman J."/>
            <person name="Hall N."/>
            <person name="Lorenzi H."/>
            <person name="Caler E."/>
        </authorList>
    </citation>
    <scope>NUCLEOTIDE SEQUENCE [LARGE SCALE GENOMIC DNA]</scope>
    <source>
        <strain evidence="2 3">IP1</strain>
    </source>
</reference>
<gene>
    <name evidence="2" type="ORF">EIN_341490</name>
</gene>
<feature type="compositionally biased region" description="Basic and acidic residues" evidence="1">
    <location>
        <begin position="172"/>
        <end position="185"/>
    </location>
</feature>
<dbReference type="KEGG" id="eiv:EIN_341490"/>
<feature type="compositionally biased region" description="Basic and acidic residues" evidence="1">
    <location>
        <begin position="712"/>
        <end position="724"/>
    </location>
</feature>
<dbReference type="RefSeq" id="XP_004261532.1">
    <property type="nucleotide sequence ID" value="XM_004261484.1"/>
</dbReference>
<name>A0A0A1UH61_ENTIV</name>
<protein>
    <submittedName>
        <fullName evidence="2">Uncharacterized protein</fullName>
    </submittedName>
</protein>
<feature type="compositionally biased region" description="Basic and acidic residues" evidence="1">
    <location>
        <begin position="368"/>
        <end position="382"/>
    </location>
</feature>
<dbReference type="VEuPathDB" id="AmoebaDB:EIN_341490"/>
<dbReference type="AlphaFoldDB" id="A0A0A1UH61"/>
<dbReference type="Proteomes" id="UP000014680">
    <property type="component" value="Unassembled WGS sequence"/>
</dbReference>
<dbReference type="GeneID" id="14893708"/>
<feature type="compositionally biased region" description="Basic and acidic residues" evidence="1">
    <location>
        <begin position="349"/>
        <end position="361"/>
    </location>
</feature>
<evidence type="ECO:0000313" key="3">
    <source>
        <dbReference type="Proteomes" id="UP000014680"/>
    </source>
</evidence>
<feature type="region of interest" description="Disordered" evidence="1">
    <location>
        <begin position="306"/>
        <end position="382"/>
    </location>
</feature>
<feature type="region of interest" description="Disordered" evidence="1">
    <location>
        <begin position="701"/>
        <end position="724"/>
    </location>
</feature>
<dbReference type="OMA" id="VENQDQH"/>
<dbReference type="EMBL" id="KB206175">
    <property type="protein sequence ID" value="ELP94761.1"/>
    <property type="molecule type" value="Genomic_DNA"/>
</dbReference>
<feature type="compositionally biased region" description="Polar residues" evidence="1">
    <location>
        <begin position="155"/>
        <end position="168"/>
    </location>
</feature>
<feature type="region of interest" description="Disordered" evidence="1">
    <location>
        <begin position="75"/>
        <end position="196"/>
    </location>
</feature>
<organism evidence="2 3">
    <name type="scientific">Entamoeba invadens IP1</name>
    <dbReference type="NCBI Taxonomy" id="370355"/>
    <lineage>
        <taxon>Eukaryota</taxon>
        <taxon>Amoebozoa</taxon>
        <taxon>Evosea</taxon>
        <taxon>Archamoebae</taxon>
        <taxon>Mastigamoebida</taxon>
        <taxon>Entamoebidae</taxon>
        <taxon>Entamoeba</taxon>
    </lineage>
</organism>
<evidence type="ECO:0000256" key="1">
    <source>
        <dbReference type="SAM" id="MobiDB-lite"/>
    </source>
</evidence>
<accession>A0A0A1UH61</accession>
<feature type="compositionally biased region" description="Polar residues" evidence="1">
    <location>
        <begin position="101"/>
        <end position="111"/>
    </location>
</feature>
<sequence>METTEIGKQHNEVVDVQDNKELLQMKKDQAFQKVKEMHESDDVQTEESKKKGKLVTEVITDEVTLNTQEAQKYMETNKLHTNTENDGTQNEEKKEEKTTEQLENAQGIQNITEKKSFETSNVNVEQTNEEHLNLKNETAMEENKEDGEQKDVQSTHETNNETTITPQIETPRLNDTKEEIKEETKQQNTKQNESELTEDQLFAVSFAVALQNKEIAFIQQQSQNNENVGKEDIINIANPNKKDNEDNQPKQQEDAIQLQTQQKENVAVNTTVVPTQTNFTQNRNVIGQLFQRKQDVKNEEETLIMPPNHDEKEDNIMKCPSRKNVPLPKGRKRMTKNNKQIGVIEDKDEYNKYNNKDEDTKQTTTPQSDEKPKEEKNEQPEVDVKVNDEISQQETVLKEIQEAEHLEVEQKQKDVVEEKIQNEITKEEQIETVTIGTTKIDEITNNTSNETTITPQIETPRLNDTKEEIKEETKQQNTKQNESELTEDQLFAVSFAVALQNKEIAFIQQQSQNNENVRLQDGQKELQTLNDYTLTQETTKSQHPPIQNCVTDETTLKESTEKTKCELTDDQMFAVAFTIALQKEGTLLILQKDIKHANKDEQVFDVEKEHICFDEETKQTKEKTVIESVAQEDVKQKEIEKIVEINKAEIKPKIEEQKKEITSNAKMNSDKEVLNKEEDVAIKKNGKLILNAIQSVADLKKEEQIPQQQNSEQDKENEVEEKHKEIIKPNNKVHNDEIDRKVIPTEQEIPPAASKHQLEMSQQIEPTKQPTTKINEHELTETKSVEVIKPSQNEVHHKLESVDFGNGVVMTYDPDTLEQHLNEGRYEYYMENGNQKMLEENPWVKEMTRISIFGTQQEKEEAYEKYSQELFKYIFGDTDVSTLNLPKITNKTPQLDIIQMIRNAGRNDIADRYLEIYNITQKVFN</sequence>
<proteinExistence type="predicted"/>
<evidence type="ECO:0000313" key="2">
    <source>
        <dbReference type="EMBL" id="ELP94761.1"/>
    </source>
</evidence>
<feature type="compositionally biased region" description="Basic and acidic residues" evidence="1">
    <location>
        <begin position="90"/>
        <end position="100"/>
    </location>
</feature>
<keyword evidence="3" id="KW-1185">Reference proteome</keyword>